<evidence type="ECO:0000313" key="1">
    <source>
        <dbReference type="EMBL" id="OAF68968.1"/>
    </source>
</evidence>
<protein>
    <submittedName>
        <fullName evidence="1">Uncharacterized protein</fullName>
    </submittedName>
</protein>
<dbReference type="EMBL" id="LWCA01000356">
    <property type="protein sequence ID" value="OAF68968.1"/>
    <property type="molecule type" value="Genomic_DNA"/>
</dbReference>
<comment type="caution">
    <text evidence="1">The sequence shown here is derived from an EMBL/GenBank/DDBJ whole genome shotgun (WGS) entry which is preliminary data.</text>
</comment>
<dbReference type="Pfam" id="PF02450">
    <property type="entry name" value="LCAT"/>
    <property type="match status" value="1"/>
</dbReference>
<dbReference type="OrthoDB" id="190846at2759"/>
<dbReference type="PANTHER" id="PTHR11440">
    <property type="entry name" value="LECITHIN-CHOLESTEROL ACYLTRANSFERASE-RELATED"/>
    <property type="match status" value="1"/>
</dbReference>
<dbReference type="GO" id="GO:0006629">
    <property type="term" value="P:lipid metabolic process"/>
    <property type="evidence" value="ECO:0007669"/>
    <property type="project" value="InterPro"/>
</dbReference>
<name>A0A177B3W7_9BILA</name>
<keyword evidence="2" id="KW-1185">Reference proteome</keyword>
<gene>
    <name evidence="1" type="ORF">A3Q56_03269</name>
</gene>
<organism evidence="1 2">
    <name type="scientific">Intoshia linei</name>
    <dbReference type="NCBI Taxonomy" id="1819745"/>
    <lineage>
        <taxon>Eukaryota</taxon>
        <taxon>Metazoa</taxon>
        <taxon>Spiralia</taxon>
        <taxon>Lophotrochozoa</taxon>
        <taxon>Mesozoa</taxon>
        <taxon>Orthonectida</taxon>
        <taxon>Rhopaluridae</taxon>
        <taxon>Intoshia</taxon>
    </lineage>
</organism>
<dbReference type="SUPFAM" id="SSF53474">
    <property type="entry name" value="alpha/beta-Hydrolases"/>
    <property type="match status" value="1"/>
</dbReference>
<dbReference type="InterPro" id="IPR029058">
    <property type="entry name" value="AB_hydrolase_fold"/>
</dbReference>
<dbReference type="AlphaFoldDB" id="A0A177B3W7"/>
<dbReference type="Proteomes" id="UP000078046">
    <property type="component" value="Unassembled WGS sequence"/>
</dbReference>
<dbReference type="InterPro" id="IPR003386">
    <property type="entry name" value="LACT/PDAT_acylTrfase"/>
</dbReference>
<dbReference type="Gene3D" id="3.40.50.1820">
    <property type="entry name" value="alpha/beta hydrolase"/>
    <property type="match status" value="1"/>
</dbReference>
<proteinExistence type="predicted"/>
<evidence type="ECO:0000313" key="2">
    <source>
        <dbReference type="Proteomes" id="UP000078046"/>
    </source>
</evidence>
<accession>A0A177B3W7</accession>
<reference evidence="1 2" key="1">
    <citation type="submission" date="2016-04" db="EMBL/GenBank/DDBJ databases">
        <title>The genome of Intoshia linei affirms orthonectids as highly simplified spiralians.</title>
        <authorList>
            <person name="Mikhailov K.V."/>
            <person name="Slusarev G.S."/>
            <person name="Nikitin M.A."/>
            <person name="Logacheva M.D."/>
            <person name="Penin A."/>
            <person name="Aleoshin V."/>
            <person name="Panchin Y.V."/>
        </authorList>
    </citation>
    <scope>NUCLEOTIDE SEQUENCE [LARGE SCALE GENOMIC DNA]</scope>
    <source>
        <strain evidence="1">Intl2013</strain>
        <tissue evidence="1">Whole animal</tissue>
    </source>
</reference>
<sequence>MNNDYLVGGYGSGNLHYNCHSKFCSSGRLWPILETDKIDTMAFYFFGYYEQYLKLYYNEDNIFGRNYYNVDIKLVDYPKFSVDIIEYVTKSEKFYPLFYSIIRNFKKYGLIDLENMFGLVYDSRYRPGIYIEKNLRNVLEKSKSLKNRRTSIITYSFGCIQILHALATYDESFIMEHIDNLILISCPLGGSPASLLTLMTDYDDYIVFKDDKMYKMSDIGIFLPEQYPRYIYNSIDIENIFNLLDRIKYTKLVKLHCLYSTMLVNKTVKFFNVDFNDDDVLKYATKTLGDGTIPLNSLNACDDFVSDYENILYIKGLNHTSILHDDRIINYINKYVIYYHILPN</sequence>
<dbReference type="GO" id="GO:0008374">
    <property type="term" value="F:O-acyltransferase activity"/>
    <property type="evidence" value="ECO:0007669"/>
    <property type="project" value="InterPro"/>
</dbReference>